<keyword evidence="10" id="KW-1185">Reference proteome</keyword>
<reference evidence="9 10" key="1">
    <citation type="submission" date="2019-03" db="EMBL/GenBank/DDBJ databases">
        <title>This is whole genome sequence of Paenibacillus sp MS74 strain.</title>
        <authorList>
            <person name="Trinh H.N."/>
        </authorList>
    </citation>
    <scope>NUCLEOTIDE SEQUENCE [LARGE SCALE GENOMIC DNA]</scope>
    <source>
        <strain evidence="9 10">MS74</strain>
    </source>
</reference>
<organism evidence="9 10">
    <name type="scientific">Paenibacillus piri</name>
    <dbReference type="NCBI Taxonomy" id="2547395"/>
    <lineage>
        <taxon>Bacteria</taxon>
        <taxon>Bacillati</taxon>
        <taxon>Bacillota</taxon>
        <taxon>Bacilli</taxon>
        <taxon>Bacillales</taxon>
        <taxon>Paenibacillaceae</taxon>
        <taxon>Paenibacillus</taxon>
    </lineage>
</organism>
<evidence type="ECO:0000256" key="7">
    <source>
        <dbReference type="RuleBase" id="RU363032"/>
    </source>
</evidence>
<dbReference type="SUPFAM" id="SSF161098">
    <property type="entry name" value="MetI-like"/>
    <property type="match status" value="1"/>
</dbReference>
<dbReference type="GO" id="GO:0055085">
    <property type="term" value="P:transmembrane transport"/>
    <property type="evidence" value="ECO:0007669"/>
    <property type="project" value="InterPro"/>
</dbReference>
<feature type="transmembrane region" description="Helical" evidence="7">
    <location>
        <begin position="105"/>
        <end position="126"/>
    </location>
</feature>
<gene>
    <name evidence="9" type="ORF">E1757_23100</name>
</gene>
<evidence type="ECO:0000256" key="5">
    <source>
        <dbReference type="ARBA" id="ARBA00022989"/>
    </source>
</evidence>
<keyword evidence="6 7" id="KW-0472">Membrane</keyword>
<dbReference type="AlphaFoldDB" id="A0A4R5KHD8"/>
<feature type="transmembrane region" description="Helical" evidence="7">
    <location>
        <begin position="138"/>
        <end position="161"/>
    </location>
</feature>
<comment type="caution">
    <text evidence="9">The sequence shown here is derived from an EMBL/GenBank/DDBJ whole genome shotgun (WGS) entry which is preliminary data.</text>
</comment>
<dbReference type="CDD" id="cd06261">
    <property type="entry name" value="TM_PBP2"/>
    <property type="match status" value="1"/>
</dbReference>
<feature type="transmembrane region" description="Helical" evidence="7">
    <location>
        <begin position="182"/>
        <end position="207"/>
    </location>
</feature>
<evidence type="ECO:0000256" key="3">
    <source>
        <dbReference type="ARBA" id="ARBA00022475"/>
    </source>
</evidence>
<keyword evidence="2 7" id="KW-0813">Transport</keyword>
<dbReference type="RefSeq" id="WP_133232537.1">
    <property type="nucleotide sequence ID" value="NZ_SMRT01000012.1"/>
</dbReference>
<evidence type="ECO:0000256" key="2">
    <source>
        <dbReference type="ARBA" id="ARBA00022448"/>
    </source>
</evidence>
<dbReference type="PANTHER" id="PTHR43744:SF8">
    <property type="entry name" value="SN-GLYCEROL-3-PHOSPHATE TRANSPORT SYSTEM PERMEASE PROTEIN UGPE"/>
    <property type="match status" value="1"/>
</dbReference>
<keyword evidence="5 7" id="KW-1133">Transmembrane helix</keyword>
<dbReference type="PROSITE" id="PS50928">
    <property type="entry name" value="ABC_TM1"/>
    <property type="match status" value="1"/>
</dbReference>
<comment type="subcellular location">
    <subcellularLocation>
        <location evidence="1 7">Cell membrane</location>
        <topology evidence="1 7">Multi-pass membrane protein</topology>
    </subcellularLocation>
</comment>
<dbReference type="GO" id="GO:0005886">
    <property type="term" value="C:plasma membrane"/>
    <property type="evidence" value="ECO:0007669"/>
    <property type="project" value="UniProtKB-SubCell"/>
</dbReference>
<name>A0A4R5KHD8_9BACL</name>
<evidence type="ECO:0000313" key="10">
    <source>
        <dbReference type="Proteomes" id="UP000295636"/>
    </source>
</evidence>
<keyword evidence="4 7" id="KW-0812">Transmembrane</keyword>
<sequence>MSVYGVGTRIFSHAVLLIISILTGYPLLWLLFSSLKGEGEFYSNLWWAPLKWEWTNYTEAWKISQLAVTYQNSVIVTAVTIVLVVLIAYLASYALARFEFTGNRIVMGMFLSALMVPHQVTLIPLFQVELFLGIYNTLWGLIFPYVAGGMPFTIFLLTTFIRSIPRELEEAAEMDGSSKLAILWTIVFPLTKPGLATIVILTFIGVWNEFFLALVMIKDPALRTIPVGMTYFNQVFSSVNYAQIFAAMSMSIIPVIIIFILFQKYFISGLTQGALKM</sequence>
<feature type="domain" description="ABC transmembrane type-1" evidence="8">
    <location>
        <begin position="70"/>
        <end position="262"/>
    </location>
</feature>
<dbReference type="PANTHER" id="PTHR43744">
    <property type="entry name" value="ABC TRANSPORTER PERMEASE PROTEIN MG189-RELATED-RELATED"/>
    <property type="match status" value="1"/>
</dbReference>
<dbReference type="Gene3D" id="1.10.3720.10">
    <property type="entry name" value="MetI-like"/>
    <property type="match status" value="1"/>
</dbReference>
<dbReference type="Proteomes" id="UP000295636">
    <property type="component" value="Unassembled WGS sequence"/>
</dbReference>
<feature type="transmembrane region" description="Helical" evidence="7">
    <location>
        <begin position="74"/>
        <end position="96"/>
    </location>
</feature>
<dbReference type="OrthoDB" id="187395at2"/>
<evidence type="ECO:0000256" key="6">
    <source>
        <dbReference type="ARBA" id="ARBA00023136"/>
    </source>
</evidence>
<dbReference type="EMBL" id="SMRT01000012">
    <property type="protein sequence ID" value="TDF94841.1"/>
    <property type="molecule type" value="Genomic_DNA"/>
</dbReference>
<accession>A0A4R5KHD8</accession>
<protein>
    <submittedName>
        <fullName evidence="9">Carbohydrate ABC transporter permease</fullName>
    </submittedName>
</protein>
<dbReference type="InterPro" id="IPR035906">
    <property type="entry name" value="MetI-like_sf"/>
</dbReference>
<evidence type="ECO:0000313" key="9">
    <source>
        <dbReference type="EMBL" id="TDF94841.1"/>
    </source>
</evidence>
<keyword evidence="3" id="KW-1003">Cell membrane</keyword>
<feature type="transmembrane region" description="Helical" evidence="7">
    <location>
        <begin position="241"/>
        <end position="262"/>
    </location>
</feature>
<dbReference type="Pfam" id="PF00528">
    <property type="entry name" value="BPD_transp_1"/>
    <property type="match status" value="1"/>
</dbReference>
<dbReference type="InterPro" id="IPR000515">
    <property type="entry name" value="MetI-like"/>
</dbReference>
<evidence type="ECO:0000256" key="4">
    <source>
        <dbReference type="ARBA" id="ARBA00022692"/>
    </source>
</evidence>
<evidence type="ECO:0000256" key="1">
    <source>
        <dbReference type="ARBA" id="ARBA00004651"/>
    </source>
</evidence>
<comment type="similarity">
    <text evidence="7">Belongs to the binding-protein-dependent transport system permease family.</text>
</comment>
<feature type="transmembrane region" description="Helical" evidence="7">
    <location>
        <begin position="12"/>
        <end position="32"/>
    </location>
</feature>
<evidence type="ECO:0000259" key="8">
    <source>
        <dbReference type="PROSITE" id="PS50928"/>
    </source>
</evidence>
<proteinExistence type="inferred from homology"/>